<dbReference type="PANTHER" id="PTHR11003">
    <property type="entry name" value="POTASSIUM CHANNEL, SUBFAMILY K"/>
    <property type="match status" value="1"/>
</dbReference>
<evidence type="ECO:0000256" key="6">
    <source>
        <dbReference type="ARBA" id="ARBA00023136"/>
    </source>
</evidence>
<keyword evidence="11" id="KW-1185">Reference proteome</keyword>
<feature type="domain" description="Potassium channel" evidence="10">
    <location>
        <begin position="363"/>
        <end position="436"/>
    </location>
</feature>
<dbReference type="PRINTS" id="PR01333">
    <property type="entry name" value="2POREKCHANEL"/>
</dbReference>
<dbReference type="GO" id="GO:0022841">
    <property type="term" value="F:potassium ion leak channel activity"/>
    <property type="evidence" value="ECO:0007669"/>
    <property type="project" value="TreeGrafter"/>
</dbReference>
<evidence type="ECO:0000256" key="4">
    <source>
        <dbReference type="ARBA" id="ARBA00022989"/>
    </source>
</evidence>
<dbReference type="PANTHER" id="PTHR11003:SF240">
    <property type="entry name" value="POTASSIUM CHANNEL DOMAIN-CONTAINING PROTEIN"/>
    <property type="match status" value="1"/>
</dbReference>
<evidence type="ECO:0000259" key="10">
    <source>
        <dbReference type="Pfam" id="PF07885"/>
    </source>
</evidence>
<dbReference type="InterPro" id="IPR003280">
    <property type="entry name" value="2pore_dom_K_chnl"/>
</dbReference>
<protein>
    <submittedName>
        <fullName evidence="12">Ion channel</fullName>
    </submittedName>
</protein>
<keyword evidence="7 8" id="KW-0407">Ion channel</keyword>
<dbReference type="GO" id="GO:0015271">
    <property type="term" value="F:outward rectifier potassium channel activity"/>
    <property type="evidence" value="ECO:0007669"/>
    <property type="project" value="TreeGrafter"/>
</dbReference>
<proteinExistence type="inferred from homology"/>
<sequence>RKFQKTMKGTPDTMDTSIFDGYLDENHGWITPERYSLPENMSSTDTTLCYPYIDDGSIVDKAEFNHTKMNARGSLPALAQFMLPALIDSSNMADSRHDPTRPRLLSRAHKQILRSAVGFREIAERAHKAGQRQVRKLKKDPPLCFIFMNRAYHKYGLKHIVLILVFLFYTMVGAFIFLVVEGPYQNGLKEQWSERIAHNRSRRVMHLMARVFNNSEYLVYIKGNTTLRLQKLFNDELASYERQLGIRWSEQRMEWDFWTALLFAGTICTTIGYGHIYPITNAGKVITMVFALFGIPLVLLVLQDIGKLLTISMKFPWFQTKRVARRILRCCTKQSLQEMREIEASERRDLDIFDLPVVVGLSLIIGWVLLCSMVMSVWDQNWTWLESFYFFFISLSTVGLGDLVPSSPRLLIIMFGFILVGLSLVSMVINLLQTKMKKTYDAGKTTHNGSPCSPVLPALLTPEKQCYVDDLMSESLTRSTQTNLSLPGVRQVVLRSDGVHWITDEAPVKSPDEVTRLVEHEGGLRVCEQIGDNNSDDDSDSTAEEMDVLLEKEENSI</sequence>
<evidence type="ECO:0000256" key="3">
    <source>
        <dbReference type="ARBA" id="ARBA00022692"/>
    </source>
</evidence>
<organism evidence="11 12">
    <name type="scientific">Haemonchus contortus</name>
    <name type="common">Barber pole worm</name>
    <dbReference type="NCBI Taxonomy" id="6289"/>
    <lineage>
        <taxon>Eukaryota</taxon>
        <taxon>Metazoa</taxon>
        <taxon>Ecdysozoa</taxon>
        <taxon>Nematoda</taxon>
        <taxon>Chromadorea</taxon>
        <taxon>Rhabditida</taxon>
        <taxon>Rhabditina</taxon>
        <taxon>Rhabditomorpha</taxon>
        <taxon>Strongyloidea</taxon>
        <taxon>Trichostrongylidae</taxon>
        <taxon>Haemonchus</taxon>
    </lineage>
</organism>
<dbReference type="Gene3D" id="1.10.287.70">
    <property type="match status" value="1"/>
</dbReference>
<dbReference type="InterPro" id="IPR013099">
    <property type="entry name" value="K_chnl_dom"/>
</dbReference>
<dbReference type="SUPFAM" id="SSF81324">
    <property type="entry name" value="Voltage-gated potassium channels"/>
    <property type="match status" value="2"/>
</dbReference>
<keyword evidence="3 8" id="KW-0812">Transmembrane</keyword>
<dbReference type="AlphaFoldDB" id="A0A7I4YTM2"/>
<evidence type="ECO:0000256" key="8">
    <source>
        <dbReference type="RuleBase" id="RU003857"/>
    </source>
</evidence>
<dbReference type="Pfam" id="PF07885">
    <property type="entry name" value="Ion_trans_2"/>
    <property type="match status" value="2"/>
</dbReference>
<keyword evidence="2 8" id="KW-0813">Transport</keyword>
<feature type="transmembrane region" description="Helical" evidence="9">
    <location>
        <begin position="160"/>
        <end position="180"/>
    </location>
</feature>
<evidence type="ECO:0000313" key="12">
    <source>
        <dbReference type="WBParaSite" id="HCON_00140470-00001"/>
    </source>
</evidence>
<keyword evidence="5 8" id="KW-0406">Ion transport</keyword>
<evidence type="ECO:0000256" key="7">
    <source>
        <dbReference type="ARBA" id="ARBA00023303"/>
    </source>
</evidence>
<feature type="domain" description="Potassium channel" evidence="10">
    <location>
        <begin position="250"/>
        <end position="310"/>
    </location>
</feature>
<evidence type="ECO:0000256" key="2">
    <source>
        <dbReference type="ARBA" id="ARBA00022448"/>
    </source>
</evidence>
<dbReference type="Proteomes" id="UP000025227">
    <property type="component" value="Unplaced"/>
</dbReference>
<keyword evidence="4 9" id="KW-1133">Transmembrane helix</keyword>
<evidence type="ECO:0000256" key="5">
    <source>
        <dbReference type="ARBA" id="ARBA00023065"/>
    </source>
</evidence>
<dbReference type="WBParaSite" id="HCON_00140470-00001">
    <property type="protein sequence ID" value="HCON_00140470-00001"/>
    <property type="gene ID" value="HCON_00140470"/>
</dbReference>
<evidence type="ECO:0000313" key="11">
    <source>
        <dbReference type="Proteomes" id="UP000025227"/>
    </source>
</evidence>
<reference evidence="12" key="1">
    <citation type="submission" date="2020-12" db="UniProtKB">
        <authorList>
            <consortium name="WormBaseParasite"/>
        </authorList>
    </citation>
    <scope>IDENTIFICATION</scope>
    <source>
        <strain evidence="12">MHco3</strain>
    </source>
</reference>
<comment type="similarity">
    <text evidence="8">Belongs to the two pore domain potassium channel (TC 1.A.1.8) family.</text>
</comment>
<dbReference type="GO" id="GO:0005886">
    <property type="term" value="C:plasma membrane"/>
    <property type="evidence" value="ECO:0007669"/>
    <property type="project" value="TreeGrafter"/>
</dbReference>
<comment type="subcellular location">
    <subcellularLocation>
        <location evidence="1">Membrane</location>
        <topology evidence="1">Multi-pass membrane protein</topology>
    </subcellularLocation>
</comment>
<dbReference type="OrthoDB" id="297496at2759"/>
<feature type="transmembrane region" description="Helical" evidence="9">
    <location>
        <begin position="285"/>
        <end position="303"/>
    </location>
</feature>
<dbReference type="GO" id="GO:0030322">
    <property type="term" value="P:stabilization of membrane potential"/>
    <property type="evidence" value="ECO:0007669"/>
    <property type="project" value="TreeGrafter"/>
</dbReference>
<feature type="transmembrane region" description="Helical" evidence="9">
    <location>
        <begin position="355"/>
        <end position="375"/>
    </location>
</feature>
<feature type="transmembrane region" description="Helical" evidence="9">
    <location>
        <begin position="257"/>
        <end position="278"/>
    </location>
</feature>
<evidence type="ECO:0000256" key="9">
    <source>
        <dbReference type="SAM" id="Phobius"/>
    </source>
</evidence>
<name>A0A7I4YTM2_HAECO</name>
<accession>A0A7I4YTM2</accession>
<feature type="transmembrane region" description="Helical" evidence="9">
    <location>
        <begin position="410"/>
        <end position="432"/>
    </location>
</feature>
<keyword evidence="6 9" id="KW-0472">Membrane</keyword>
<feature type="transmembrane region" description="Helical" evidence="9">
    <location>
        <begin position="387"/>
        <end position="404"/>
    </location>
</feature>
<evidence type="ECO:0000256" key="1">
    <source>
        <dbReference type="ARBA" id="ARBA00004141"/>
    </source>
</evidence>